<dbReference type="InterPro" id="IPR008847">
    <property type="entry name" value="Suf"/>
</dbReference>
<dbReference type="PANTHER" id="PTHR19980:SF0">
    <property type="entry name" value="CLEAVAGE STIMULATION FACTOR SUBUNIT 3"/>
    <property type="match status" value="1"/>
</dbReference>
<dbReference type="Gene3D" id="1.25.40.10">
    <property type="entry name" value="Tetratricopeptide repeat domain"/>
    <property type="match status" value="1"/>
</dbReference>
<keyword evidence="6" id="KW-1185">Reference proteome</keyword>
<reference evidence="5 6" key="1">
    <citation type="journal article" date="2014" name="Genome Announc.">
        <title>Genome Sequence of the Microsporidian Species Nematocida sp1 Strain ERTm6 (ATCC PRA-372).</title>
        <authorList>
            <person name="Bakowski M.A."/>
            <person name="Priest M."/>
            <person name="Young S."/>
            <person name="Cuomo C.A."/>
            <person name="Troemel E.R."/>
        </authorList>
    </citation>
    <scope>NUCLEOTIDE SEQUENCE [LARGE SCALE GENOMIC DNA]</scope>
    <source>
        <strain evidence="5 6">ERTm6</strain>
    </source>
</reference>
<comment type="caution">
    <text evidence="5">The sequence shown here is derived from an EMBL/GenBank/DDBJ whole genome shotgun (WGS) entry which is preliminary data.</text>
</comment>
<dbReference type="RefSeq" id="XP_052905408.1">
    <property type="nucleotide sequence ID" value="XM_053048648.1"/>
</dbReference>
<evidence type="ECO:0000256" key="2">
    <source>
        <dbReference type="ARBA" id="ARBA00022737"/>
    </source>
</evidence>
<sequence>MNIEEEVRDAMKKRNYKKAESLFSKHISESFSVEMHAEYLAFINATNKDMMKDALAFSYNHTLYNTDSLDIKIQYLESIMEENDPERVKEVYTSILEIPIKKVDTIIELYKNFENTKSKIKKKDSDLLSKEIVAVEESKAIQKLNDMQAIEYFLLQYKNNYPIYTIEYILYNVDCALSNGKIKNRSRNKMLFYKILILSKKVDKKNIIDKNSKEIILAKGVSEKNQKISGMLWSEIRNTNDILPLLPLLIGYTFDIDQLLAIAPPGITKKSESFYLILFGAILKHRGIEGMRKYLIKLTKERKIGWISYNYCARVEGLIGGGNKYAGGILLTALKIFIKGEDSRYYMSAEENAYKLALNGTQLLLSLGDAQRAHILIELYNKEKGKEQLAHATFKIREGEEEKDPKLMMIKHQMLYESGFAALLTISNTYSYGDLFDFLCRVYRIEDEDEVPMPPVLKKLIEELPKIRESQDIFSGVDINSIIDMLIDIEI</sequence>
<organism evidence="5 6">
    <name type="scientific">Nematocida ausubeli (strain ATCC PRA-371 / ERTm2)</name>
    <name type="common">Nematode killer fungus</name>
    <dbReference type="NCBI Taxonomy" id="1913371"/>
    <lineage>
        <taxon>Eukaryota</taxon>
        <taxon>Fungi</taxon>
        <taxon>Fungi incertae sedis</taxon>
        <taxon>Microsporidia</taxon>
        <taxon>Nematocida</taxon>
    </lineage>
</organism>
<dbReference type="Proteomes" id="UP000054524">
    <property type="component" value="Unassembled WGS sequence"/>
</dbReference>
<keyword evidence="2" id="KW-0677">Repeat</keyword>
<gene>
    <name evidence="5" type="ORF">NESG_01009</name>
</gene>
<dbReference type="PANTHER" id="PTHR19980">
    <property type="entry name" value="RNA CLEAVAGE STIMULATION FACTOR"/>
    <property type="match status" value="1"/>
</dbReference>
<dbReference type="GO" id="GO:0031124">
    <property type="term" value="P:mRNA 3'-end processing"/>
    <property type="evidence" value="ECO:0007669"/>
    <property type="project" value="InterPro"/>
</dbReference>
<proteinExistence type="predicted"/>
<feature type="domain" description="Suppressor of forked" evidence="4">
    <location>
        <begin position="7"/>
        <end position="119"/>
    </location>
</feature>
<evidence type="ECO:0000256" key="1">
    <source>
        <dbReference type="ARBA" id="ARBA00004123"/>
    </source>
</evidence>
<keyword evidence="3" id="KW-0539">Nucleus</keyword>
<comment type="subcellular location">
    <subcellularLocation>
        <location evidence="1">Nucleus</location>
    </subcellularLocation>
</comment>
<dbReference type="GO" id="GO:0003729">
    <property type="term" value="F:mRNA binding"/>
    <property type="evidence" value="ECO:0007669"/>
    <property type="project" value="TreeGrafter"/>
</dbReference>
<evidence type="ECO:0000313" key="5">
    <source>
        <dbReference type="EMBL" id="KFG26853.1"/>
    </source>
</evidence>
<name>A0A086J3Y5_NEMA1</name>
<dbReference type="GeneID" id="77675982"/>
<dbReference type="Pfam" id="PF05843">
    <property type="entry name" value="Suf"/>
    <property type="match status" value="1"/>
</dbReference>
<dbReference type="OrthoDB" id="26282at2759"/>
<dbReference type="InterPro" id="IPR045243">
    <property type="entry name" value="Rna14-like"/>
</dbReference>
<evidence type="ECO:0000256" key="3">
    <source>
        <dbReference type="ARBA" id="ARBA00023242"/>
    </source>
</evidence>
<evidence type="ECO:0000259" key="4">
    <source>
        <dbReference type="Pfam" id="PF05843"/>
    </source>
</evidence>
<dbReference type="AlphaFoldDB" id="A0A086J3Y5"/>
<accession>A0A086J3Y5</accession>
<protein>
    <recommendedName>
        <fullName evidence="4">Suppressor of forked domain-containing protein</fullName>
    </recommendedName>
</protein>
<dbReference type="EMBL" id="AKIJ01000002">
    <property type="protein sequence ID" value="KFG26853.1"/>
    <property type="molecule type" value="Genomic_DNA"/>
</dbReference>
<dbReference type="HOGENOM" id="CLU_555594_0_0_1"/>
<dbReference type="InterPro" id="IPR011990">
    <property type="entry name" value="TPR-like_helical_dom_sf"/>
</dbReference>
<dbReference type="GO" id="GO:0005634">
    <property type="term" value="C:nucleus"/>
    <property type="evidence" value="ECO:0007669"/>
    <property type="project" value="UniProtKB-SubCell"/>
</dbReference>
<dbReference type="SUPFAM" id="SSF48452">
    <property type="entry name" value="TPR-like"/>
    <property type="match status" value="1"/>
</dbReference>
<evidence type="ECO:0000313" key="6">
    <source>
        <dbReference type="Proteomes" id="UP000054524"/>
    </source>
</evidence>